<dbReference type="InterPro" id="IPR016518">
    <property type="entry name" value="Alpha-L-fucosidase"/>
</dbReference>
<organism evidence="4 5">
    <name type="scientific">Paenibacillus marchantiophytorum</name>
    <dbReference type="NCBI Taxonomy" id="1619310"/>
    <lineage>
        <taxon>Bacteria</taxon>
        <taxon>Bacillati</taxon>
        <taxon>Bacillota</taxon>
        <taxon>Bacilli</taxon>
        <taxon>Bacillales</taxon>
        <taxon>Paenibacillaceae</taxon>
        <taxon>Paenibacillus</taxon>
    </lineage>
</organism>
<dbReference type="InterPro" id="IPR012341">
    <property type="entry name" value="6hp_glycosidase-like_sf"/>
</dbReference>
<evidence type="ECO:0000259" key="1">
    <source>
        <dbReference type="Pfam" id="PF14498"/>
    </source>
</evidence>
<gene>
    <name evidence="4" type="ORF">GCM10008018_25780</name>
</gene>
<name>A0ABQ1EMS7_9BACL</name>
<evidence type="ECO:0000313" key="4">
    <source>
        <dbReference type="EMBL" id="GFZ79050.1"/>
    </source>
</evidence>
<dbReference type="EMBL" id="BMHE01000010">
    <property type="protein sequence ID" value="GFZ79050.1"/>
    <property type="molecule type" value="Genomic_DNA"/>
</dbReference>
<comment type="caution">
    <text evidence="4">The sequence shown here is derived from an EMBL/GenBank/DDBJ whole genome shotgun (WGS) entry which is preliminary data.</text>
</comment>
<dbReference type="SUPFAM" id="SSF48208">
    <property type="entry name" value="Six-hairpin glycosidases"/>
    <property type="match status" value="1"/>
</dbReference>
<dbReference type="Pfam" id="PF21307">
    <property type="entry name" value="Glyco_hydro_95_C"/>
    <property type="match status" value="1"/>
</dbReference>
<sequence length="750" mass="85718">MDKIWYQQPAELWEEHALPIGNGRLGGMVFGGIERERIQFNEETLFTGRPARIEGAPYQELNQIREYLKLKQYVAAYRHAEREFLKPASYGDESDFGMYQNFGEVLVEMEHPEGKVTDYLRELDLDEALARVSYRCEEQEFYREYFSSCPDNVMVMRFRCSKPNALNMKVHLVSAQAGAIISYDQAESRITMNGSMTNLAYEAQIRVATKGGTIEAINDALLIREADEVMLLLSAATDYDASRESFRGKDYTSFNRSFLDQAGEKSFHDLLGAHVIDYQQLYKRVELKIDGLDNNHLPTDERLRRYREGEYDVGLESLLFQYGRYLLISSSRPGNLPANLQGIWNNSNNPMWGSMFCYNINFNMNYWHAESTNLTECHAPMIDFIDRLRPSGRLSAKAFFNASGWFTAKKSDIWGFTQPYAAAVNGLFIGGAGWLCEDVWQVYCFNLDRAYLVETAYPIMKESAEFYLDYLTENEEGQLVSSPSTSPENEFVVNGQICTVSDGCEMDHRIVESLFRNCLKACDILGIHDEFRAELERALPKVAPVRLGRYGQIQEWEHDWDDPEDQHRHVSQLFGLHPASLISPTRTPELAEGAKVVLNCRGDQGTGWSRAWKVNLWSRLQDGNRAYKLIRGTLEELTFDNLFNVHPPFQIDGNFGLTAGIAEMLLQSEFEGCIDLLPALPDVWESGYVRGLRAQGGYTVDLRWEQGGRLIHADFYGESGKRGKLRSGNDLVEFQLNEQGCYTYRTNVLI</sequence>
<dbReference type="Pfam" id="PF14498">
    <property type="entry name" value="Glyco_hyd_65N_2"/>
    <property type="match status" value="1"/>
</dbReference>
<evidence type="ECO:0000259" key="3">
    <source>
        <dbReference type="Pfam" id="PF22124"/>
    </source>
</evidence>
<dbReference type="InterPro" id="IPR008928">
    <property type="entry name" value="6-hairpin_glycosidase_sf"/>
</dbReference>
<dbReference type="Pfam" id="PF22124">
    <property type="entry name" value="Glyco_hydro_95_cat"/>
    <property type="match status" value="1"/>
</dbReference>
<dbReference type="InterPro" id="IPR049053">
    <property type="entry name" value="AFCA-like_C"/>
</dbReference>
<evidence type="ECO:0000259" key="2">
    <source>
        <dbReference type="Pfam" id="PF21307"/>
    </source>
</evidence>
<dbReference type="RefSeq" id="WP_189012046.1">
    <property type="nucleotide sequence ID" value="NZ_BMHE01000010.1"/>
</dbReference>
<accession>A0ABQ1EMS7</accession>
<keyword evidence="5" id="KW-1185">Reference proteome</keyword>
<evidence type="ECO:0000313" key="5">
    <source>
        <dbReference type="Proteomes" id="UP000615455"/>
    </source>
</evidence>
<feature type="domain" description="Alpha fucosidase A-like C-terminal" evidence="2">
    <location>
        <begin position="671"/>
        <end position="730"/>
    </location>
</feature>
<dbReference type="InterPro" id="IPR027414">
    <property type="entry name" value="GH95_N_dom"/>
</dbReference>
<dbReference type="PANTHER" id="PTHR31084:SF0">
    <property type="entry name" value="ALPHA-L-FUCOSIDASE 2"/>
    <property type="match status" value="1"/>
</dbReference>
<dbReference type="Proteomes" id="UP000615455">
    <property type="component" value="Unassembled WGS sequence"/>
</dbReference>
<dbReference type="InterPro" id="IPR054363">
    <property type="entry name" value="GH95_cat"/>
</dbReference>
<dbReference type="PIRSF" id="PIRSF007663">
    <property type="entry name" value="UCP007663"/>
    <property type="match status" value="1"/>
</dbReference>
<feature type="domain" description="Glycosyl hydrolase family 95 catalytic" evidence="3">
    <location>
        <begin position="267"/>
        <end position="665"/>
    </location>
</feature>
<proteinExistence type="predicted"/>
<evidence type="ECO:0008006" key="6">
    <source>
        <dbReference type="Google" id="ProtNLM"/>
    </source>
</evidence>
<feature type="domain" description="Glycosyl hydrolase family 95 N-terminal" evidence="1">
    <location>
        <begin position="4"/>
        <end position="241"/>
    </location>
</feature>
<dbReference type="Gene3D" id="1.50.10.10">
    <property type="match status" value="1"/>
</dbReference>
<protein>
    <recommendedName>
        <fullName evidence="6">Glycoside hydrolase family 95 protein</fullName>
    </recommendedName>
</protein>
<reference evidence="5" key="1">
    <citation type="journal article" date="2019" name="Int. J. Syst. Evol. Microbiol.">
        <title>The Global Catalogue of Microorganisms (GCM) 10K type strain sequencing project: providing services to taxonomists for standard genome sequencing and annotation.</title>
        <authorList>
            <consortium name="The Broad Institute Genomics Platform"/>
            <consortium name="The Broad Institute Genome Sequencing Center for Infectious Disease"/>
            <person name="Wu L."/>
            <person name="Ma J."/>
        </authorList>
    </citation>
    <scope>NUCLEOTIDE SEQUENCE [LARGE SCALE GENOMIC DNA]</scope>
    <source>
        <strain evidence="5">CGMCC 1.15043</strain>
    </source>
</reference>
<dbReference type="PANTHER" id="PTHR31084">
    <property type="entry name" value="ALPHA-L-FUCOSIDASE 2"/>
    <property type="match status" value="1"/>
</dbReference>